<dbReference type="Pfam" id="PF22692">
    <property type="entry name" value="LlgE_F_G_D1"/>
    <property type="match status" value="1"/>
</dbReference>
<keyword evidence="5" id="KW-0966">Cell projection</keyword>
<evidence type="ECO:0000259" key="3">
    <source>
        <dbReference type="Pfam" id="PF06429"/>
    </source>
</evidence>
<dbReference type="EMBL" id="PXYT01000013">
    <property type="protein sequence ID" value="PSR30129.1"/>
    <property type="molecule type" value="Genomic_DNA"/>
</dbReference>
<comment type="caution">
    <text evidence="5">The sequence shown here is derived from an EMBL/GenBank/DDBJ whole genome shotgun (WGS) entry which is preliminary data.</text>
</comment>
<organism evidence="5 6">
    <name type="scientific">Sulfobacillus benefaciens</name>
    <dbReference type="NCBI Taxonomy" id="453960"/>
    <lineage>
        <taxon>Bacteria</taxon>
        <taxon>Bacillati</taxon>
        <taxon>Bacillota</taxon>
        <taxon>Clostridia</taxon>
        <taxon>Eubacteriales</taxon>
        <taxon>Clostridiales Family XVII. Incertae Sedis</taxon>
        <taxon>Sulfobacillus</taxon>
    </lineage>
</organism>
<evidence type="ECO:0000256" key="2">
    <source>
        <dbReference type="RuleBase" id="RU362116"/>
    </source>
</evidence>
<keyword evidence="2" id="KW-0975">Bacterial flagellum</keyword>
<evidence type="ECO:0000313" key="6">
    <source>
        <dbReference type="Proteomes" id="UP000242699"/>
    </source>
</evidence>
<dbReference type="GO" id="GO:0009425">
    <property type="term" value="C:bacterial-type flagellum basal body"/>
    <property type="evidence" value="ECO:0007669"/>
    <property type="project" value="UniProtKB-SubCell"/>
</dbReference>
<gene>
    <name evidence="5" type="primary">flgG</name>
    <name evidence="5" type="ORF">C7B43_07570</name>
</gene>
<evidence type="ECO:0000256" key="1">
    <source>
        <dbReference type="ARBA" id="ARBA00009677"/>
    </source>
</evidence>
<keyword evidence="5" id="KW-0969">Cilium</keyword>
<dbReference type="InterPro" id="IPR053967">
    <property type="entry name" value="LlgE_F_G-like_D1"/>
</dbReference>
<protein>
    <submittedName>
        <fullName evidence="5">Flagellar basal body rod protein FlgG</fullName>
    </submittedName>
</protein>
<feature type="domain" description="Flagellar hook protein FlgE/F/G-like D1" evidence="4">
    <location>
        <begin position="96"/>
        <end position="156"/>
    </location>
</feature>
<feature type="domain" description="Flagellar basal-body/hook protein C-terminal" evidence="3">
    <location>
        <begin position="215"/>
        <end position="257"/>
    </location>
</feature>
<dbReference type="InterPro" id="IPR037925">
    <property type="entry name" value="FlgE/F/G-like"/>
</dbReference>
<dbReference type="InterPro" id="IPR010930">
    <property type="entry name" value="Flg_bb/hook_C_dom"/>
</dbReference>
<dbReference type="NCBIfam" id="TIGR03506">
    <property type="entry name" value="FlgEFG_subfam"/>
    <property type="match status" value="1"/>
</dbReference>
<evidence type="ECO:0000313" key="5">
    <source>
        <dbReference type="EMBL" id="PSR30129.1"/>
    </source>
</evidence>
<name>A0A2T2X6L8_9FIRM</name>
<keyword evidence="5" id="KW-0282">Flagellum</keyword>
<dbReference type="PANTHER" id="PTHR30435">
    <property type="entry name" value="FLAGELLAR PROTEIN"/>
    <property type="match status" value="1"/>
</dbReference>
<dbReference type="AlphaFoldDB" id="A0A2T2X6L8"/>
<proteinExistence type="inferred from homology"/>
<dbReference type="PANTHER" id="PTHR30435:SF19">
    <property type="entry name" value="FLAGELLAR BASAL-BODY ROD PROTEIN FLGG"/>
    <property type="match status" value="1"/>
</dbReference>
<reference evidence="5 6" key="1">
    <citation type="journal article" date="2014" name="BMC Genomics">
        <title>Comparison of environmental and isolate Sulfobacillus genomes reveals diverse carbon, sulfur, nitrogen, and hydrogen metabolisms.</title>
        <authorList>
            <person name="Justice N.B."/>
            <person name="Norman A."/>
            <person name="Brown C.T."/>
            <person name="Singh A."/>
            <person name="Thomas B.C."/>
            <person name="Banfield J.F."/>
        </authorList>
    </citation>
    <scope>NUCLEOTIDE SEQUENCE [LARGE SCALE GENOMIC DNA]</scope>
    <source>
        <strain evidence="5">AMDSBA1</strain>
    </source>
</reference>
<comment type="subcellular location">
    <subcellularLocation>
        <location evidence="2">Bacterial flagellum basal body</location>
    </subcellularLocation>
</comment>
<sequence length="260" mass="27090">MKMFSVMNAATSGLESQNEWMNAISTNTANNQTPGFGRRIDVQAPASGNIIRPQSTFIGHQIIHPPLALTPGAYLSQDSPVFSNQIMNTSNIHDVAIAGSGFLAVKTANGSLAYTRAGLLQTDTLGHLEVPGGYLIDPPVTIPAGASWNITPHGRILAALPGKSARQVGQLQLALIPNPSGLKGIGQNLYVLSQTTGTPVMVNPGQRGSGILQTAALNASGVNMASELTDLIQAQAAYQMNAKIVAVSQSLDKGLSQIVT</sequence>
<dbReference type="Proteomes" id="UP000242699">
    <property type="component" value="Unassembled WGS sequence"/>
</dbReference>
<dbReference type="Pfam" id="PF06429">
    <property type="entry name" value="Flg_bbr_C"/>
    <property type="match status" value="1"/>
</dbReference>
<dbReference type="InterPro" id="IPR020013">
    <property type="entry name" value="Flagellar_FlgE/F/G"/>
</dbReference>
<dbReference type="GO" id="GO:0071978">
    <property type="term" value="P:bacterial-type flagellum-dependent swarming motility"/>
    <property type="evidence" value="ECO:0007669"/>
    <property type="project" value="TreeGrafter"/>
</dbReference>
<accession>A0A2T2X6L8</accession>
<evidence type="ECO:0000259" key="4">
    <source>
        <dbReference type="Pfam" id="PF22692"/>
    </source>
</evidence>
<dbReference type="SUPFAM" id="SSF117143">
    <property type="entry name" value="Flagellar hook protein flgE"/>
    <property type="match status" value="1"/>
</dbReference>
<comment type="similarity">
    <text evidence="1 2">Belongs to the flagella basal body rod proteins family.</text>
</comment>